<evidence type="ECO:0000259" key="11">
    <source>
        <dbReference type="Pfam" id="PF00288"/>
    </source>
</evidence>
<dbReference type="NCBIfam" id="NF011202">
    <property type="entry name" value="PRK14608.1"/>
    <property type="match status" value="1"/>
</dbReference>
<dbReference type="RefSeq" id="WP_319916458.1">
    <property type="nucleotide sequence ID" value="NZ_JAWZXF010000006.1"/>
</dbReference>
<evidence type="ECO:0000259" key="12">
    <source>
        <dbReference type="Pfam" id="PF08544"/>
    </source>
</evidence>
<comment type="function">
    <text evidence="10">Catalyzes the phosphorylation of the position 2 hydroxy group of 4-diphosphocytidyl-2C-methyl-D-erythritol.</text>
</comment>
<keyword evidence="4 10" id="KW-0808">Transferase</keyword>
<keyword evidence="5 10" id="KW-0547">Nucleotide-binding</keyword>
<sequence>MMQDTIRQAPIRWPAPAKLNLFLHVNGRRPDGYHELQTLFIFLDHGDWLEFEPLANTDLLTLSPAIPGVPDEQNLIIRAARLLQARLPSPMGAHIRLEKVLPMGGGIGGGSSDAATTLVALNHLWQAGLGEEELAQLGVQLGADVPVFVRGRAAFAEGVGEKLQPVELPSAWYLVLKPDCHVATAAVFQDPELPRDTPRMTLHNLLEGVWKNDCELLVKKRHPEVANALGWLLEYAPSRMTGTGACVFAQFEDEVAARKVLARVPEGWDGFVAKGENISPLFVTLQQVSDWGIAKR</sequence>
<dbReference type="PIRSF" id="PIRSF010376">
    <property type="entry name" value="IspE"/>
    <property type="match status" value="1"/>
</dbReference>
<dbReference type="EMBL" id="JAWZXF010000006">
    <property type="protein sequence ID" value="MDX7921220.1"/>
    <property type="molecule type" value="Genomic_DNA"/>
</dbReference>
<dbReference type="NCBIfam" id="TIGR00154">
    <property type="entry name" value="ispE"/>
    <property type="match status" value="1"/>
</dbReference>
<comment type="caution">
    <text evidence="13">The sequence shown here is derived from an EMBL/GenBank/DDBJ whole genome shotgun (WGS) entry which is preliminary data.</text>
</comment>
<evidence type="ECO:0000256" key="1">
    <source>
        <dbReference type="ARBA" id="ARBA00009684"/>
    </source>
</evidence>
<feature type="active site" evidence="10">
    <location>
        <position position="144"/>
    </location>
</feature>
<dbReference type="PANTHER" id="PTHR43527">
    <property type="entry name" value="4-DIPHOSPHOCYTIDYL-2-C-METHYL-D-ERYTHRITOL KINASE, CHLOROPLASTIC"/>
    <property type="match status" value="1"/>
</dbReference>
<feature type="active site" evidence="10">
    <location>
        <position position="18"/>
    </location>
</feature>
<dbReference type="GO" id="GO:0019288">
    <property type="term" value="P:isopentenyl diphosphate biosynthetic process, methylerythritol 4-phosphate pathway"/>
    <property type="evidence" value="ECO:0007669"/>
    <property type="project" value="UniProtKB-UniRule"/>
</dbReference>
<feature type="binding site" evidence="10">
    <location>
        <begin position="102"/>
        <end position="112"/>
    </location>
    <ligand>
        <name>ATP</name>
        <dbReference type="ChEBI" id="CHEBI:30616"/>
    </ligand>
</feature>
<dbReference type="Pfam" id="PF00288">
    <property type="entry name" value="GHMP_kinases_N"/>
    <property type="match status" value="1"/>
</dbReference>
<dbReference type="InterPro" id="IPR020568">
    <property type="entry name" value="Ribosomal_Su5_D2-typ_SF"/>
</dbReference>
<proteinExistence type="inferred from homology"/>
<evidence type="ECO:0000256" key="2">
    <source>
        <dbReference type="ARBA" id="ARBA00012052"/>
    </source>
</evidence>
<keyword evidence="8 10" id="KW-0414">Isoprene biosynthesis</keyword>
<gene>
    <name evidence="10 13" type="primary">ispE</name>
    <name evidence="13" type="ORF">SJS82_04660</name>
</gene>
<evidence type="ECO:0000256" key="7">
    <source>
        <dbReference type="ARBA" id="ARBA00022840"/>
    </source>
</evidence>
<comment type="pathway">
    <text evidence="10">Isoprenoid biosynthesis; isopentenyl diphosphate biosynthesis via DXP pathway; isopentenyl diphosphate from 1-deoxy-D-xylulose 5-phosphate: step 3/6.</text>
</comment>
<dbReference type="HAMAP" id="MF_00061">
    <property type="entry name" value="IspE"/>
    <property type="match status" value="1"/>
</dbReference>
<dbReference type="InterPro" id="IPR014721">
    <property type="entry name" value="Ribsml_uS5_D2-typ_fold_subgr"/>
</dbReference>
<keyword evidence="7 10" id="KW-0067">ATP-binding</keyword>
<organism evidence="13 14">
    <name type="scientific">Aeromonas media</name>
    <dbReference type="NCBI Taxonomy" id="651"/>
    <lineage>
        <taxon>Bacteria</taxon>
        <taxon>Pseudomonadati</taxon>
        <taxon>Pseudomonadota</taxon>
        <taxon>Gammaproteobacteria</taxon>
        <taxon>Aeromonadales</taxon>
        <taxon>Aeromonadaceae</taxon>
        <taxon>Aeromonas</taxon>
    </lineage>
</organism>
<comment type="catalytic activity">
    <reaction evidence="10">
        <text>4-CDP-2-C-methyl-D-erythritol + ATP = 4-CDP-2-C-methyl-D-erythritol 2-phosphate + ADP + H(+)</text>
        <dbReference type="Rhea" id="RHEA:18437"/>
        <dbReference type="ChEBI" id="CHEBI:15378"/>
        <dbReference type="ChEBI" id="CHEBI:30616"/>
        <dbReference type="ChEBI" id="CHEBI:57823"/>
        <dbReference type="ChEBI" id="CHEBI:57919"/>
        <dbReference type="ChEBI" id="CHEBI:456216"/>
        <dbReference type="EC" id="2.7.1.148"/>
    </reaction>
</comment>
<dbReference type="GO" id="GO:0050515">
    <property type="term" value="F:4-(cytidine 5'-diphospho)-2-C-methyl-D-erythritol kinase activity"/>
    <property type="evidence" value="ECO:0007669"/>
    <property type="project" value="UniProtKB-UniRule"/>
</dbReference>
<evidence type="ECO:0000256" key="4">
    <source>
        <dbReference type="ARBA" id="ARBA00022679"/>
    </source>
</evidence>
<reference evidence="13" key="1">
    <citation type="submission" date="2023-11" db="EMBL/GenBank/DDBJ databases">
        <title>WGS of Aeromonas in Northern Israel.</title>
        <authorList>
            <person name="Hershko Y."/>
        </authorList>
    </citation>
    <scope>NUCLEOTIDE SEQUENCE</scope>
    <source>
        <strain evidence="13">02297</strain>
    </source>
</reference>
<dbReference type="Gene3D" id="3.30.230.10">
    <property type="match status" value="1"/>
</dbReference>
<evidence type="ECO:0000256" key="8">
    <source>
        <dbReference type="ARBA" id="ARBA00023229"/>
    </source>
</evidence>
<dbReference type="PANTHER" id="PTHR43527:SF2">
    <property type="entry name" value="4-DIPHOSPHOCYTIDYL-2-C-METHYL-D-ERYTHRITOL KINASE, CHLOROPLASTIC"/>
    <property type="match status" value="1"/>
</dbReference>
<evidence type="ECO:0000256" key="6">
    <source>
        <dbReference type="ARBA" id="ARBA00022777"/>
    </source>
</evidence>
<evidence type="ECO:0000256" key="10">
    <source>
        <dbReference type="HAMAP-Rule" id="MF_00061"/>
    </source>
</evidence>
<dbReference type="GO" id="GO:0005524">
    <property type="term" value="F:ATP binding"/>
    <property type="evidence" value="ECO:0007669"/>
    <property type="project" value="UniProtKB-UniRule"/>
</dbReference>
<comment type="similarity">
    <text evidence="1 10">Belongs to the GHMP kinase family. IspE subfamily.</text>
</comment>
<evidence type="ECO:0000256" key="9">
    <source>
        <dbReference type="ARBA" id="ARBA00032554"/>
    </source>
</evidence>
<keyword evidence="6 10" id="KW-0418">Kinase</keyword>
<feature type="domain" description="GHMP kinase N-terminal" evidence="11">
    <location>
        <begin position="74"/>
        <end position="151"/>
    </location>
</feature>
<dbReference type="InterPro" id="IPR036554">
    <property type="entry name" value="GHMP_kinase_C_sf"/>
</dbReference>
<dbReference type="GO" id="GO:0016114">
    <property type="term" value="P:terpenoid biosynthetic process"/>
    <property type="evidence" value="ECO:0007669"/>
    <property type="project" value="UniProtKB-UniRule"/>
</dbReference>
<dbReference type="InterPro" id="IPR004424">
    <property type="entry name" value="IspE"/>
</dbReference>
<dbReference type="Proteomes" id="UP001285835">
    <property type="component" value="Unassembled WGS sequence"/>
</dbReference>
<accession>A0AAP6L066</accession>
<evidence type="ECO:0000256" key="5">
    <source>
        <dbReference type="ARBA" id="ARBA00022741"/>
    </source>
</evidence>
<dbReference type="EC" id="2.7.1.148" evidence="2 10"/>
<evidence type="ECO:0000256" key="3">
    <source>
        <dbReference type="ARBA" id="ARBA00017473"/>
    </source>
</evidence>
<dbReference type="AlphaFoldDB" id="A0AAP6L066"/>
<feature type="domain" description="GHMP kinase C-terminal" evidence="12">
    <location>
        <begin position="210"/>
        <end position="268"/>
    </location>
</feature>
<dbReference type="InterPro" id="IPR013750">
    <property type="entry name" value="GHMP_kinase_C_dom"/>
</dbReference>
<name>A0AAP6L066_AERME</name>
<dbReference type="Gene3D" id="3.30.70.890">
    <property type="entry name" value="GHMP kinase, C-terminal domain"/>
    <property type="match status" value="1"/>
</dbReference>
<dbReference type="Pfam" id="PF08544">
    <property type="entry name" value="GHMP_kinases_C"/>
    <property type="match status" value="1"/>
</dbReference>
<dbReference type="InterPro" id="IPR006204">
    <property type="entry name" value="GHMP_kinase_N_dom"/>
</dbReference>
<dbReference type="SUPFAM" id="SSF55060">
    <property type="entry name" value="GHMP Kinase, C-terminal domain"/>
    <property type="match status" value="1"/>
</dbReference>
<evidence type="ECO:0000313" key="13">
    <source>
        <dbReference type="EMBL" id="MDX7921220.1"/>
    </source>
</evidence>
<dbReference type="SUPFAM" id="SSF54211">
    <property type="entry name" value="Ribosomal protein S5 domain 2-like"/>
    <property type="match status" value="1"/>
</dbReference>
<protein>
    <recommendedName>
        <fullName evidence="3 10">4-diphosphocytidyl-2-C-methyl-D-erythritol kinase</fullName>
        <shortName evidence="10">CMK</shortName>
        <ecNumber evidence="2 10">2.7.1.148</ecNumber>
    </recommendedName>
    <alternativeName>
        <fullName evidence="9 10">4-(cytidine-5'-diphospho)-2-C-methyl-D-erythritol kinase</fullName>
    </alternativeName>
</protein>
<evidence type="ECO:0000313" key="14">
    <source>
        <dbReference type="Proteomes" id="UP001285835"/>
    </source>
</evidence>